<dbReference type="GeneID" id="34314697"/>
<dbReference type="RefSeq" id="WP_004750763.1">
    <property type="nucleotide sequence ID" value="NZ_AHMY02000012.1"/>
</dbReference>
<organism evidence="1 2">
    <name type="scientific">Leptospira kirschneri str. H1</name>
    <dbReference type="NCBI Taxonomy" id="1049966"/>
    <lineage>
        <taxon>Bacteria</taxon>
        <taxon>Pseudomonadati</taxon>
        <taxon>Spirochaetota</taxon>
        <taxon>Spirochaetia</taxon>
        <taxon>Leptospirales</taxon>
        <taxon>Leptospiraceae</taxon>
        <taxon>Leptospira</taxon>
    </lineage>
</organism>
<dbReference type="Proteomes" id="UP000006253">
    <property type="component" value="Unassembled WGS sequence"/>
</dbReference>
<protein>
    <submittedName>
        <fullName evidence="1">Uncharacterized protein</fullName>
    </submittedName>
</protein>
<dbReference type="EMBL" id="AHMY02000012">
    <property type="protein sequence ID" value="EKO17182.1"/>
    <property type="molecule type" value="Genomic_DNA"/>
</dbReference>
<comment type="caution">
    <text evidence="1">The sequence shown here is derived from an EMBL/GenBank/DDBJ whole genome shotgun (WGS) entry which is preliminary data.</text>
</comment>
<reference evidence="1 2" key="1">
    <citation type="submission" date="2012-10" db="EMBL/GenBank/DDBJ databases">
        <authorList>
            <person name="Harkins D.M."/>
            <person name="Durkin A.S."/>
            <person name="Brinkac L.M."/>
            <person name="Selengut J.D."/>
            <person name="Sanka R."/>
            <person name="DePew J."/>
            <person name="Purushe J."/>
            <person name="Peacock S.J."/>
            <person name="Thaipadungpanit J."/>
            <person name="Wuthiekanun V.W."/>
            <person name="Day N.P."/>
            <person name="Vinetz J.M."/>
            <person name="Sutton G.G."/>
            <person name="Nelson W.C."/>
            <person name="Fouts D.E."/>
        </authorList>
    </citation>
    <scope>NUCLEOTIDE SEQUENCE [LARGE SCALE GENOMIC DNA]</scope>
    <source>
        <strain evidence="1 2">H1</strain>
    </source>
</reference>
<accession>A0A0E2B768</accession>
<proteinExistence type="predicted"/>
<sequence length="90" mass="10514">MKIEFDFKRWMTLWVIFIFCGTVFAKETEKKEPDKNSAASSKSTVQGCCRIKMTGGGYDYFISTEEDCASHRQFHSFLKERTLCFESFPE</sequence>
<evidence type="ECO:0000313" key="2">
    <source>
        <dbReference type="Proteomes" id="UP000006253"/>
    </source>
</evidence>
<dbReference type="AlphaFoldDB" id="A0A0E2B768"/>
<evidence type="ECO:0000313" key="1">
    <source>
        <dbReference type="EMBL" id="EKO17182.1"/>
    </source>
</evidence>
<dbReference type="NCBIfam" id="NF047538">
    <property type="entry name" value="LIC_11321_fam"/>
    <property type="match status" value="1"/>
</dbReference>
<gene>
    <name evidence="1" type="ORF">LEP1GSC081_3507</name>
</gene>
<name>A0A0E2B768_9LEPT</name>